<name>A0AAD5AAN3_SILAS</name>
<feature type="transmembrane region" description="Helical" evidence="6">
    <location>
        <begin position="12"/>
        <end position="31"/>
    </location>
</feature>
<keyword evidence="2" id="KW-0732">Signal</keyword>
<dbReference type="InterPro" id="IPR000483">
    <property type="entry name" value="Cys-rich_flank_reg_C"/>
</dbReference>
<feature type="compositionally biased region" description="Basic and acidic residues" evidence="5">
    <location>
        <begin position="773"/>
        <end position="791"/>
    </location>
</feature>
<evidence type="ECO:0000313" key="8">
    <source>
        <dbReference type="EMBL" id="KAI5613189.1"/>
    </source>
</evidence>
<dbReference type="InterPro" id="IPR032675">
    <property type="entry name" value="LRR_dom_sf"/>
</dbReference>
<feature type="coiled-coil region" evidence="4">
    <location>
        <begin position="437"/>
        <end position="464"/>
    </location>
</feature>
<feature type="transmembrane region" description="Helical" evidence="6">
    <location>
        <begin position="290"/>
        <end position="311"/>
    </location>
</feature>
<comment type="caution">
    <text evidence="8">The sequence shown here is derived from an EMBL/GenBank/DDBJ whole genome shotgun (WGS) entry which is preliminary data.</text>
</comment>
<dbReference type="EMBL" id="MU563244">
    <property type="protein sequence ID" value="KAI5613189.1"/>
    <property type="molecule type" value="Genomic_DNA"/>
</dbReference>
<evidence type="ECO:0000256" key="4">
    <source>
        <dbReference type="SAM" id="Coils"/>
    </source>
</evidence>
<dbReference type="Proteomes" id="UP001205998">
    <property type="component" value="Unassembled WGS sequence"/>
</dbReference>
<keyword evidence="3" id="KW-0677">Repeat</keyword>
<evidence type="ECO:0000313" key="9">
    <source>
        <dbReference type="Proteomes" id="UP001205998"/>
    </source>
</evidence>
<reference evidence="8" key="1">
    <citation type="submission" date="2018-07" db="EMBL/GenBank/DDBJ databases">
        <title>Comparative genomics of catfishes provides insights into carnivory and benthic adaptation.</title>
        <authorList>
            <person name="Zhang Y."/>
            <person name="Wang D."/>
            <person name="Peng Z."/>
            <person name="Zheng S."/>
            <person name="Shao F."/>
            <person name="Tao W."/>
        </authorList>
    </citation>
    <scope>NUCLEOTIDE SEQUENCE</scope>
    <source>
        <strain evidence="8">Chongqing</strain>
    </source>
</reference>
<accession>A0AAD5AAN3</accession>
<dbReference type="Pfam" id="PF13855">
    <property type="entry name" value="LRR_8"/>
    <property type="match status" value="1"/>
</dbReference>
<dbReference type="PANTHER" id="PTHR24369">
    <property type="entry name" value="ANTIGEN BSP, PUTATIVE-RELATED"/>
    <property type="match status" value="1"/>
</dbReference>
<feature type="region of interest" description="Disordered" evidence="5">
    <location>
        <begin position="739"/>
        <end position="809"/>
    </location>
</feature>
<dbReference type="Gene3D" id="3.80.10.10">
    <property type="entry name" value="Ribonuclease Inhibitor"/>
    <property type="match status" value="1"/>
</dbReference>
<proteinExistence type="predicted"/>
<dbReference type="InterPro" id="IPR003591">
    <property type="entry name" value="Leu-rich_rpt_typical-subtyp"/>
</dbReference>
<dbReference type="PROSITE" id="PS51450">
    <property type="entry name" value="LRR"/>
    <property type="match status" value="3"/>
</dbReference>
<dbReference type="SMART" id="SM00369">
    <property type="entry name" value="LRR_TYP"/>
    <property type="match status" value="5"/>
</dbReference>
<dbReference type="GO" id="GO:0005886">
    <property type="term" value="C:plasma membrane"/>
    <property type="evidence" value="ECO:0007669"/>
    <property type="project" value="TreeGrafter"/>
</dbReference>
<organism evidence="8 9">
    <name type="scientific">Silurus asotus</name>
    <name type="common">Amur catfish</name>
    <name type="synonym">Parasilurus asotus</name>
    <dbReference type="NCBI Taxonomy" id="30991"/>
    <lineage>
        <taxon>Eukaryota</taxon>
        <taxon>Metazoa</taxon>
        <taxon>Chordata</taxon>
        <taxon>Craniata</taxon>
        <taxon>Vertebrata</taxon>
        <taxon>Euteleostomi</taxon>
        <taxon>Actinopterygii</taxon>
        <taxon>Neopterygii</taxon>
        <taxon>Teleostei</taxon>
        <taxon>Ostariophysi</taxon>
        <taxon>Siluriformes</taxon>
        <taxon>Siluridae</taxon>
        <taxon>Silurus</taxon>
    </lineage>
</organism>
<dbReference type="PANTHER" id="PTHR24369:SF210">
    <property type="entry name" value="CHAOPTIN-RELATED"/>
    <property type="match status" value="1"/>
</dbReference>
<sequence>MVLQIRQNKLIWFGILFLIVRLVLFLVWGFFQSLDFVCSLTCVPAQDYVCDYIPNDYPPGLTSLVFFVRNVGEINSTIFNYTSLSSVTSLTMRQSGITAIAPGAFAQFQSLESLNLHSNDLSHITSDWFIHKEGLEKLILINNSIAALDGNSFAGLVKLSDLNLSHNQIHTITSDCFSFLPGLKHLDLSHNKLRHLSVDSFIPLNRTKIAVHGNPWHCSCTVYEFSLFLRELQTASLLPNEMEVLCMSPAHHRGRPVWNVSKCVNPTTDVVFTTGNSQNITPGGIHLSTVISLVVVLCALVLVICVLSVLYHRKQEQKHLLTIKPLPEEQEHASPGQGQAQPDFQAMSGISNRLESISCDHKMKQSNNRLLIKLDQTVPESQIYQIYSTRIFQTGEMSVRAKSAGPVLSRSDGSGKPPDTQMGGPGVWMVKDEEKHAEWTEKELEKFDDQKEELKEKHVSIGEEKEVGKTELEKKYRHERLNNKFITTLKTGVGYEQSLELGEKDEYHLEGNVEGQGFLHTEDSVASEQEFGSVVDEYDLSSSLARSQAPQTHDDDFQALGDVENIPYFTIGADPKKQSPNPEQICTKASFEQLNLRPIRRTLSWPPTAAQWKKHLVSQTQQVLNVSPEYIFVTQYHIGMLPSGMSSGVPENIPQAGCLRFPGQQLQIKDLVRFQLAETSMEMREFVNQSCNQDLSGLTRDYVDINKGQSEMVQTHVPVNAEAHSDLVTINPLCKGMSSEAAEKAKMRSSKKKKTNQMPKGGQTRVIPGRKPKSGERDESKVLRDRQRDQSHSGSGAHPSGGSPSDDNLLVDNEYTFIDLLHEVVENHGRWTRERWRKSHINKQKIKQVNKP</sequence>
<keyword evidence="6" id="KW-1133">Transmembrane helix</keyword>
<feature type="compositionally biased region" description="Low complexity" evidence="5">
    <location>
        <begin position="792"/>
        <end position="805"/>
    </location>
</feature>
<evidence type="ECO:0000256" key="6">
    <source>
        <dbReference type="SAM" id="Phobius"/>
    </source>
</evidence>
<keyword evidence="6" id="KW-0472">Membrane</keyword>
<feature type="region of interest" description="Disordered" evidence="5">
    <location>
        <begin position="405"/>
        <end position="425"/>
    </location>
</feature>
<keyword evidence="1" id="KW-0433">Leucine-rich repeat</keyword>
<evidence type="ECO:0000256" key="1">
    <source>
        <dbReference type="ARBA" id="ARBA00022614"/>
    </source>
</evidence>
<keyword evidence="4" id="KW-0175">Coiled coil</keyword>
<evidence type="ECO:0000256" key="5">
    <source>
        <dbReference type="SAM" id="MobiDB-lite"/>
    </source>
</evidence>
<dbReference type="SUPFAM" id="SSF52058">
    <property type="entry name" value="L domain-like"/>
    <property type="match status" value="1"/>
</dbReference>
<dbReference type="InterPro" id="IPR001611">
    <property type="entry name" value="Leu-rich_rpt"/>
</dbReference>
<keyword evidence="9" id="KW-1185">Reference proteome</keyword>
<keyword evidence="6" id="KW-0812">Transmembrane</keyword>
<feature type="domain" description="LRRCT" evidence="7">
    <location>
        <begin position="214"/>
        <end position="264"/>
    </location>
</feature>
<dbReference type="SMART" id="SM00082">
    <property type="entry name" value="LRRCT"/>
    <property type="match status" value="1"/>
</dbReference>
<evidence type="ECO:0000256" key="3">
    <source>
        <dbReference type="ARBA" id="ARBA00022737"/>
    </source>
</evidence>
<gene>
    <name evidence="8" type="ORF">C0J50_11549</name>
</gene>
<protein>
    <submittedName>
        <fullName evidence="8">Leucine-rich repeat-containing protein 15-like</fullName>
    </submittedName>
</protein>
<evidence type="ECO:0000256" key="2">
    <source>
        <dbReference type="ARBA" id="ARBA00022729"/>
    </source>
</evidence>
<evidence type="ECO:0000259" key="7">
    <source>
        <dbReference type="SMART" id="SM00082"/>
    </source>
</evidence>
<dbReference type="AlphaFoldDB" id="A0AAD5AAN3"/>
<dbReference type="InterPro" id="IPR050541">
    <property type="entry name" value="LRR_TM_domain-containing"/>
</dbReference>